<evidence type="ECO:0000313" key="2">
    <source>
        <dbReference type="EMBL" id="EMG36565.1"/>
    </source>
</evidence>
<dbReference type="PATRIC" id="fig|1262666.3.peg.2617"/>
<feature type="region of interest" description="Disordered" evidence="1">
    <location>
        <begin position="362"/>
        <end position="403"/>
    </location>
</feature>
<evidence type="ECO:0000313" key="3">
    <source>
        <dbReference type="Proteomes" id="UP000011922"/>
    </source>
</evidence>
<accession>M5PR79</accession>
<organism evidence="2 3">
    <name type="scientific">Desulfocurvibacter africanus PCS</name>
    <dbReference type="NCBI Taxonomy" id="1262666"/>
    <lineage>
        <taxon>Bacteria</taxon>
        <taxon>Pseudomonadati</taxon>
        <taxon>Thermodesulfobacteriota</taxon>
        <taxon>Desulfovibrionia</taxon>
        <taxon>Desulfovibrionales</taxon>
        <taxon>Desulfovibrionaceae</taxon>
        <taxon>Desulfocurvibacter</taxon>
    </lineage>
</organism>
<proteinExistence type="predicted"/>
<dbReference type="Proteomes" id="UP000011922">
    <property type="component" value="Unassembled WGS sequence"/>
</dbReference>
<reference evidence="2 3" key="1">
    <citation type="journal article" date="2013" name="Genome Announc.">
        <title>Draft Genome Sequence for Desulfovibrio africanus Strain PCS.</title>
        <authorList>
            <person name="Brown S.D."/>
            <person name="Utturkar S.M."/>
            <person name="Arkin A.P."/>
            <person name="Deutschbauer A.M."/>
            <person name="Elias D.A."/>
            <person name="Hazen T.C."/>
            <person name="Chakraborty R."/>
        </authorList>
    </citation>
    <scope>NUCLEOTIDE SEQUENCE [LARGE SCALE GENOMIC DNA]</scope>
    <source>
        <strain evidence="2 3">PCS</strain>
    </source>
</reference>
<dbReference type="EMBL" id="AOSV01000029">
    <property type="protein sequence ID" value="EMG36565.1"/>
    <property type="molecule type" value="Genomic_DNA"/>
</dbReference>
<name>M5PR79_DESAF</name>
<dbReference type="AlphaFoldDB" id="M5PR79"/>
<gene>
    <name evidence="2" type="ORF">PCS_02577</name>
</gene>
<dbReference type="RefSeq" id="WP_005987827.1">
    <property type="nucleotide sequence ID" value="NZ_AOSV01000029.1"/>
</dbReference>
<protein>
    <submittedName>
        <fullName evidence="2">Uncharacterized protein</fullName>
    </submittedName>
</protein>
<comment type="caution">
    <text evidence="2">The sequence shown here is derived from an EMBL/GenBank/DDBJ whole genome shotgun (WGS) entry which is preliminary data.</text>
</comment>
<evidence type="ECO:0000256" key="1">
    <source>
        <dbReference type="SAM" id="MobiDB-lite"/>
    </source>
</evidence>
<sequence>MAINGISSSTFSFPFQLESPAQGGVASGNTSDSVTFSNEGTALAKATLHVKAFKIDDTENSQSEGDGVMARLHAAVTKTLDYLGERLAKAIGQLDENGNFTGKQKKALESLQAKLERSMKGSPLRRTMTILKDGAESLEAALGLGVEEIMDDTMRCFRQNLSASFQHVRVIKPIALDIGDLISPGPISAEDAARIYDKYADIIPLPENLPQSQPGKGWLYDESDTPSVDDALRTLYNEINSGFEALLHEFLGSESAFMDTLSNSFMAQARPALFRQRGRQKPDLAATLDSGLKGMIESLQREDGLKRLDKDMDRVFGTALYNFRKAGVGILATDEDVERYDNRAKEWSERLAEIKAIMDAHNASREADAASSDATSGEEPGQPASSEAGAASQVQLSQLDALV</sequence>
<feature type="compositionally biased region" description="Polar residues" evidence="1">
    <location>
        <begin position="392"/>
        <end position="403"/>
    </location>
</feature>